<keyword evidence="8" id="KW-1185">Reference proteome</keyword>
<evidence type="ECO:0000313" key="8">
    <source>
        <dbReference type="Proteomes" id="UP000240987"/>
    </source>
</evidence>
<dbReference type="SUPFAM" id="SSF52283">
    <property type="entry name" value="Formate/glycerate dehydrogenase catalytic domain-like"/>
    <property type="match status" value="1"/>
</dbReference>
<dbReference type="RefSeq" id="WP_107243234.1">
    <property type="nucleotide sequence ID" value="NZ_PYMJ01000012.1"/>
</dbReference>
<dbReference type="InterPro" id="IPR029753">
    <property type="entry name" value="D-isomer_DH_CS"/>
</dbReference>
<keyword evidence="3" id="KW-0520">NAD</keyword>
<dbReference type="GO" id="GO:0051287">
    <property type="term" value="F:NAD binding"/>
    <property type="evidence" value="ECO:0007669"/>
    <property type="project" value="InterPro"/>
</dbReference>
<reference evidence="7 8" key="1">
    <citation type="submission" date="2018-01" db="EMBL/GenBank/DDBJ databases">
        <title>Whole genome sequencing of Histamine producing bacteria.</title>
        <authorList>
            <person name="Butler K."/>
        </authorList>
    </citation>
    <scope>NUCLEOTIDE SEQUENCE [LARGE SCALE GENOMIC DNA]</scope>
    <source>
        <strain evidence="7 8">JCM 12947</strain>
    </source>
</reference>
<dbReference type="PANTHER" id="PTHR43761">
    <property type="entry name" value="D-ISOMER SPECIFIC 2-HYDROXYACID DEHYDROGENASE FAMILY PROTEIN (AFU_ORTHOLOGUE AFUA_1G13630)"/>
    <property type="match status" value="1"/>
</dbReference>
<dbReference type="Gene3D" id="3.40.50.720">
    <property type="entry name" value="NAD(P)-binding Rossmann-like Domain"/>
    <property type="match status" value="2"/>
</dbReference>
<dbReference type="PROSITE" id="PS00670">
    <property type="entry name" value="D_2_HYDROXYACID_DH_2"/>
    <property type="match status" value="1"/>
</dbReference>
<dbReference type="Pfam" id="PF02826">
    <property type="entry name" value="2-Hacid_dh_C"/>
    <property type="match status" value="1"/>
</dbReference>
<dbReference type="GO" id="GO:0006564">
    <property type="term" value="P:L-serine biosynthetic process"/>
    <property type="evidence" value="ECO:0007669"/>
    <property type="project" value="UniProtKB-ARBA"/>
</dbReference>
<dbReference type="FunFam" id="3.40.50.720:FF:000041">
    <property type="entry name" value="D-3-phosphoglycerate dehydrogenase"/>
    <property type="match status" value="1"/>
</dbReference>
<dbReference type="Proteomes" id="UP000240987">
    <property type="component" value="Unassembled WGS sequence"/>
</dbReference>
<organism evidence="7 8">
    <name type="scientific">Photobacterium frigidiphilum</name>
    <dbReference type="NCBI Taxonomy" id="264736"/>
    <lineage>
        <taxon>Bacteria</taxon>
        <taxon>Pseudomonadati</taxon>
        <taxon>Pseudomonadota</taxon>
        <taxon>Gammaproteobacteria</taxon>
        <taxon>Vibrionales</taxon>
        <taxon>Vibrionaceae</taxon>
        <taxon>Photobacterium</taxon>
    </lineage>
</organism>
<dbReference type="InterPro" id="IPR006140">
    <property type="entry name" value="D-isomer_DH_NAD-bd"/>
</dbReference>
<dbReference type="Pfam" id="PF00389">
    <property type="entry name" value="2-Hacid_dh"/>
    <property type="match status" value="1"/>
</dbReference>
<feature type="domain" description="D-isomer specific 2-hydroxyacid dehydrogenase NAD-binding" evidence="6">
    <location>
        <begin position="124"/>
        <end position="304"/>
    </location>
</feature>
<evidence type="ECO:0000256" key="2">
    <source>
        <dbReference type="ARBA" id="ARBA00023002"/>
    </source>
</evidence>
<dbReference type="CDD" id="cd12162">
    <property type="entry name" value="2-Hacid_dh_4"/>
    <property type="match status" value="1"/>
</dbReference>
<evidence type="ECO:0000256" key="3">
    <source>
        <dbReference type="ARBA" id="ARBA00023027"/>
    </source>
</evidence>
<dbReference type="InterPro" id="IPR006139">
    <property type="entry name" value="D-isomer_2_OHA_DH_cat_dom"/>
</dbReference>
<sequence length="334" mass="36374">MKNHSSIEQPSITETPLTQKIVFLDRATIPKHIQLPSPNFPHEWQEYATTKPEQVIKRLQHATIAIANKVILDADVLSQLPQLKMIAISATGTNNVDLAYCHQHKITVANIRGYATDSVPEHVIAMMFALKRNLMGYHQDIQAGVWQQKKQFCFFSHPISDISGSTLGIIGNGSLGQAVAKLAKALGMEVLYAEHKGKETCRDGYRPFDEVIACADVVTLHCPLSAHTQNLIGSNEFNRMKTNSILINAGRGGLVDEDALVDALKNGDIAGAGVDVFTQEPADMSNPLIANADLPNLILTPHVAWGSDSAIQTLANQLIDNMNAYVAGKPQNLV</sequence>
<dbReference type="GO" id="GO:0047545">
    <property type="term" value="F:(S)-2-hydroxyglutarate dehydrogenase activity"/>
    <property type="evidence" value="ECO:0007669"/>
    <property type="project" value="UniProtKB-ARBA"/>
</dbReference>
<dbReference type="AlphaFoldDB" id="A0A2T3JG38"/>
<dbReference type="PANTHER" id="PTHR43761:SF1">
    <property type="entry name" value="D-ISOMER SPECIFIC 2-HYDROXYACID DEHYDROGENASE CATALYTIC DOMAIN-CONTAINING PROTEIN-RELATED"/>
    <property type="match status" value="1"/>
</dbReference>
<dbReference type="SUPFAM" id="SSF51735">
    <property type="entry name" value="NAD(P)-binding Rossmann-fold domains"/>
    <property type="match status" value="1"/>
</dbReference>
<proteinExistence type="inferred from homology"/>
<evidence type="ECO:0000259" key="5">
    <source>
        <dbReference type="Pfam" id="PF00389"/>
    </source>
</evidence>
<evidence type="ECO:0000259" key="6">
    <source>
        <dbReference type="Pfam" id="PF02826"/>
    </source>
</evidence>
<evidence type="ECO:0000256" key="4">
    <source>
        <dbReference type="RuleBase" id="RU003719"/>
    </source>
</evidence>
<comment type="similarity">
    <text evidence="1 4">Belongs to the D-isomer specific 2-hydroxyacid dehydrogenase family.</text>
</comment>
<accession>A0A2T3JG38</accession>
<feature type="domain" description="D-isomer specific 2-hydroxyacid dehydrogenase catalytic" evidence="5">
    <location>
        <begin position="49"/>
        <end position="332"/>
    </location>
</feature>
<keyword evidence="2 4" id="KW-0560">Oxidoreductase</keyword>
<dbReference type="InterPro" id="IPR050418">
    <property type="entry name" value="D-iso_2-hydroxyacid_DH_PdxB"/>
</dbReference>
<protein>
    <submittedName>
        <fullName evidence="7">Glycerate dehydrogenase</fullName>
    </submittedName>
</protein>
<evidence type="ECO:0000256" key="1">
    <source>
        <dbReference type="ARBA" id="ARBA00005854"/>
    </source>
</evidence>
<comment type="caution">
    <text evidence="7">The sequence shown here is derived from an EMBL/GenBank/DDBJ whole genome shotgun (WGS) entry which is preliminary data.</text>
</comment>
<dbReference type="PROSITE" id="PS00671">
    <property type="entry name" value="D_2_HYDROXYACID_DH_3"/>
    <property type="match status" value="1"/>
</dbReference>
<gene>
    <name evidence="7" type="ORF">C9J12_13710</name>
</gene>
<evidence type="ECO:0000313" key="7">
    <source>
        <dbReference type="EMBL" id="PSU47899.1"/>
    </source>
</evidence>
<name>A0A2T3JG38_9GAMM</name>
<dbReference type="InterPro" id="IPR036291">
    <property type="entry name" value="NAD(P)-bd_dom_sf"/>
</dbReference>
<dbReference type="OrthoDB" id="9805416at2"/>
<dbReference type="EMBL" id="PYMJ01000012">
    <property type="protein sequence ID" value="PSU47899.1"/>
    <property type="molecule type" value="Genomic_DNA"/>
</dbReference>
<dbReference type="GO" id="GO:0004617">
    <property type="term" value="F:phosphoglycerate dehydrogenase activity"/>
    <property type="evidence" value="ECO:0007669"/>
    <property type="project" value="UniProtKB-ARBA"/>
</dbReference>